<evidence type="ECO:0000313" key="2">
    <source>
        <dbReference type="Proteomes" id="UP000789920"/>
    </source>
</evidence>
<proteinExistence type="predicted"/>
<name>A0ACA9S3S8_9GLOM</name>
<feature type="non-terminal residue" evidence="1">
    <location>
        <position position="1"/>
    </location>
</feature>
<dbReference type="EMBL" id="CAJVQC010087712">
    <property type="protein sequence ID" value="CAG8823568.1"/>
    <property type="molecule type" value="Genomic_DNA"/>
</dbReference>
<keyword evidence="2" id="KW-1185">Reference proteome</keyword>
<sequence>DREMTMVIKVECVANIPYVDSFNFADSFDIFYVLVTDLIDENLAKREAKAL</sequence>
<reference evidence="1" key="1">
    <citation type="submission" date="2021-06" db="EMBL/GenBank/DDBJ databases">
        <authorList>
            <person name="Kallberg Y."/>
            <person name="Tangrot J."/>
            <person name="Rosling A."/>
        </authorList>
    </citation>
    <scope>NUCLEOTIDE SEQUENCE</scope>
    <source>
        <strain evidence="1">MA461A</strain>
    </source>
</reference>
<evidence type="ECO:0000313" key="1">
    <source>
        <dbReference type="EMBL" id="CAG8823568.1"/>
    </source>
</evidence>
<accession>A0ACA9S3S8</accession>
<gene>
    <name evidence="1" type="ORF">RPERSI_LOCUS26051</name>
</gene>
<protein>
    <submittedName>
        <fullName evidence="1">17371_t:CDS:1</fullName>
    </submittedName>
</protein>
<organism evidence="1 2">
    <name type="scientific">Racocetra persica</name>
    <dbReference type="NCBI Taxonomy" id="160502"/>
    <lineage>
        <taxon>Eukaryota</taxon>
        <taxon>Fungi</taxon>
        <taxon>Fungi incertae sedis</taxon>
        <taxon>Mucoromycota</taxon>
        <taxon>Glomeromycotina</taxon>
        <taxon>Glomeromycetes</taxon>
        <taxon>Diversisporales</taxon>
        <taxon>Gigasporaceae</taxon>
        <taxon>Racocetra</taxon>
    </lineage>
</organism>
<comment type="caution">
    <text evidence="1">The sequence shown here is derived from an EMBL/GenBank/DDBJ whole genome shotgun (WGS) entry which is preliminary data.</text>
</comment>
<dbReference type="Proteomes" id="UP000789920">
    <property type="component" value="Unassembled WGS sequence"/>
</dbReference>